<dbReference type="Pfam" id="PF02493">
    <property type="entry name" value="MORN"/>
    <property type="match status" value="2"/>
</dbReference>
<dbReference type="SMART" id="SM00698">
    <property type="entry name" value="MORN"/>
    <property type="match status" value="2"/>
</dbReference>
<evidence type="ECO:0008006" key="4">
    <source>
        <dbReference type="Google" id="ProtNLM"/>
    </source>
</evidence>
<dbReference type="InterPro" id="IPR003409">
    <property type="entry name" value="MORN"/>
</dbReference>
<accession>A0A3Q2XTX3</accession>
<dbReference type="AlphaFoldDB" id="A0A3Q2XTX3"/>
<reference evidence="2" key="1">
    <citation type="submission" date="2025-08" db="UniProtKB">
        <authorList>
            <consortium name="Ensembl"/>
        </authorList>
    </citation>
    <scope>IDENTIFICATION</scope>
</reference>
<protein>
    <recommendedName>
        <fullName evidence="4">MORN repeat containing 3</fullName>
    </recommendedName>
</protein>
<evidence type="ECO:0000313" key="2">
    <source>
        <dbReference type="Ensembl" id="ENSHCOP00000008418.1"/>
    </source>
</evidence>
<sequence>MFRQCFCCVQFYEGSFYKDYRHGDGMYSWPNGNKFVGKFYLNWREGYGKHIFPDGGLYHADQRFGPGVMSEPTGRQDVGLWHGKHLIQLCNSVPGSFSLKNFTEYAFFLEFWLCKSPFLDFDQHFFGQMWEADSPPYEGYKRDPLATLPLTGKMLAHIHKHRLGPTSKVQNSRQAKGPARKQSFFFFFVFLSGVRAKHWIGIMQRFFHIKGMVLVQKDLWKSPRSF</sequence>
<dbReference type="PANTHER" id="PTHR15897:SF2">
    <property type="entry name" value="ANKYRIN REPEAT AND MYND DOMAIN-CONTAINING PROTEIN 1"/>
    <property type="match status" value="1"/>
</dbReference>
<keyword evidence="3" id="KW-1185">Reference proteome</keyword>
<dbReference type="Proteomes" id="UP000264820">
    <property type="component" value="Unplaced"/>
</dbReference>
<dbReference type="Gene3D" id="2.20.110.10">
    <property type="entry name" value="Histone H3 K4-specific methyltransferase SET7/9 N-terminal domain"/>
    <property type="match status" value="1"/>
</dbReference>
<dbReference type="STRING" id="109280.ENSHCOP00000008418"/>
<organism evidence="2 3">
    <name type="scientific">Hippocampus comes</name>
    <name type="common">Tiger tail seahorse</name>
    <dbReference type="NCBI Taxonomy" id="109280"/>
    <lineage>
        <taxon>Eukaryota</taxon>
        <taxon>Metazoa</taxon>
        <taxon>Chordata</taxon>
        <taxon>Craniata</taxon>
        <taxon>Vertebrata</taxon>
        <taxon>Euteleostomi</taxon>
        <taxon>Actinopterygii</taxon>
        <taxon>Neopterygii</taxon>
        <taxon>Teleostei</taxon>
        <taxon>Neoteleostei</taxon>
        <taxon>Acanthomorphata</taxon>
        <taxon>Syngnathiaria</taxon>
        <taxon>Syngnathiformes</taxon>
        <taxon>Syngnathoidei</taxon>
        <taxon>Syngnathidae</taxon>
        <taxon>Hippocampus</taxon>
    </lineage>
</organism>
<dbReference type="Ensembl" id="ENSHCOT00000000340.1">
    <property type="protein sequence ID" value="ENSHCOP00000008418.1"/>
    <property type="gene ID" value="ENSHCOG00000010665.1"/>
</dbReference>
<dbReference type="GeneTree" id="ENSGT00460000041630"/>
<evidence type="ECO:0000313" key="3">
    <source>
        <dbReference type="Proteomes" id="UP000264820"/>
    </source>
</evidence>
<evidence type="ECO:0000256" key="1">
    <source>
        <dbReference type="ARBA" id="ARBA00022737"/>
    </source>
</evidence>
<dbReference type="InterPro" id="IPR053064">
    <property type="entry name" value="Ankyrin-MYND_domain-protein"/>
</dbReference>
<dbReference type="PANTHER" id="PTHR15897">
    <property type="entry name" value="ANKYRIN REPEAT AND MYND DOMAIN PROTEIN 1"/>
    <property type="match status" value="1"/>
</dbReference>
<dbReference type="SUPFAM" id="SSF82185">
    <property type="entry name" value="Histone H3 K4-specific methyltransferase SET7/9 N-terminal domain"/>
    <property type="match status" value="1"/>
</dbReference>
<keyword evidence="1" id="KW-0677">Repeat</keyword>
<proteinExistence type="predicted"/>
<reference evidence="2" key="2">
    <citation type="submission" date="2025-09" db="UniProtKB">
        <authorList>
            <consortium name="Ensembl"/>
        </authorList>
    </citation>
    <scope>IDENTIFICATION</scope>
</reference>
<name>A0A3Q2XTX3_HIPCM</name>